<dbReference type="GO" id="GO:0042392">
    <property type="term" value="F:sphingosine-1-phosphate phosphatase activity"/>
    <property type="evidence" value="ECO:0007669"/>
    <property type="project" value="TreeGrafter"/>
</dbReference>
<dbReference type="WBParaSite" id="TCONS_00006807.p1">
    <property type="protein sequence ID" value="TCONS_00006807.p1"/>
    <property type="gene ID" value="XLOC_004914"/>
</dbReference>
<dbReference type="AlphaFoldDB" id="A0A0K0ECX6"/>
<dbReference type="STRING" id="6248.A0A0K0ECX6"/>
<proteinExistence type="predicted"/>
<dbReference type="InterPro" id="IPR036938">
    <property type="entry name" value="PAP2/HPO_sf"/>
</dbReference>
<feature type="transmembrane region" description="Helical" evidence="1">
    <location>
        <begin position="161"/>
        <end position="180"/>
    </location>
</feature>
<dbReference type="SUPFAM" id="SSF48317">
    <property type="entry name" value="Acid phosphatase/Vanadium-dependent haloperoxidase"/>
    <property type="match status" value="1"/>
</dbReference>
<dbReference type="PANTHER" id="PTHR14969">
    <property type="entry name" value="SPHINGOSINE-1-PHOSPHATE PHOSPHOHYDROLASE"/>
    <property type="match status" value="1"/>
</dbReference>
<keyword evidence="1" id="KW-1133">Transmembrane helix</keyword>
<evidence type="ECO:0000313" key="5">
    <source>
        <dbReference type="WBParaSite" id="TCONS_00006807.p1"/>
    </source>
</evidence>
<feature type="transmembrane region" description="Helical" evidence="1">
    <location>
        <begin position="126"/>
        <end position="149"/>
    </location>
</feature>
<keyword evidence="1" id="KW-0472">Membrane</keyword>
<dbReference type="PANTHER" id="PTHR14969:SF13">
    <property type="entry name" value="AT30094P"/>
    <property type="match status" value="1"/>
</dbReference>
<dbReference type="SMART" id="SM00014">
    <property type="entry name" value="acidPPc"/>
    <property type="match status" value="1"/>
</dbReference>
<evidence type="ECO:0000313" key="4">
    <source>
        <dbReference type="WBParaSite" id="SSTP_0000734200.1"/>
    </source>
</evidence>
<dbReference type="Gene3D" id="1.20.144.10">
    <property type="entry name" value="Phosphatidic acid phosphatase type 2/haloperoxidase"/>
    <property type="match status" value="1"/>
</dbReference>
<feature type="transmembrane region" description="Helical" evidence="1">
    <location>
        <begin position="68"/>
        <end position="88"/>
    </location>
</feature>
<evidence type="ECO:0000256" key="1">
    <source>
        <dbReference type="SAM" id="Phobius"/>
    </source>
</evidence>
<feature type="domain" description="Phosphatidic acid phosphatase type 2/haloperoxidase" evidence="2">
    <location>
        <begin position="66"/>
        <end position="180"/>
    </location>
</feature>
<organism evidence="4">
    <name type="scientific">Strongyloides stercoralis</name>
    <name type="common">Threadworm</name>
    <dbReference type="NCBI Taxonomy" id="6248"/>
    <lineage>
        <taxon>Eukaryota</taxon>
        <taxon>Metazoa</taxon>
        <taxon>Ecdysozoa</taxon>
        <taxon>Nematoda</taxon>
        <taxon>Chromadorea</taxon>
        <taxon>Rhabditida</taxon>
        <taxon>Tylenchina</taxon>
        <taxon>Panagrolaimomorpha</taxon>
        <taxon>Strongyloidoidea</taxon>
        <taxon>Strongyloididae</taxon>
        <taxon>Strongyloides</taxon>
    </lineage>
</organism>
<reference evidence="4" key="1">
    <citation type="submission" date="2015-08" db="UniProtKB">
        <authorList>
            <consortium name="WormBaseParasite"/>
        </authorList>
    </citation>
    <scope>IDENTIFICATION</scope>
</reference>
<keyword evidence="1" id="KW-0812">Transmembrane</keyword>
<feature type="transmembrane region" description="Helical" evidence="1">
    <location>
        <begin position="39"/>
        <end position="56"/>
    </location>
</feature>
<dbReference type="InterPro" id="IPR000326">
    <property type="entry name" value="PAP2/HPO"/>
</dbReference>
<dbReference type="Pfam" id="PF01569">
    <property type="entry name" value="PAP2"/>
    <property type="match status" value="1"/>
</dbReference>
<sequence>MLRNLYTVDYFLSSNLAICREKDCVGRIVLILIEWSMHGVPWLLISTILCLFRKFLFYKNSQYYNFPYILLLGIIVDLIIVGIIKIIFRRRRPKYNEESDQYYDAPIADKYSFPSGHTSRASMLTVLYFIAFRPVNLGFSMFMMMFPIFLGISRVMMGRHYVSDIIGGFILGIIEANIVVNIGDRWIELLKEISQEVGMNVF</sequence>
<evidence type="ECO:0000259" key="2">
    <source>
        <dbReference type="SMART" id="SM00014"/>
    </source>
</evidence>
<evidence type="ECO:0000313" key="3">
    <source>
        <dbReference type="Proteomes" id="UP000035681"/>
    </source>
</evidence>
<dbReference type="Proteomes" id="UP000035681">
    <property type="component" value="Unplaced"/>
</dbReference>
<name>A0A0K0ECX6_STRER</name>
<protein>
    <submittedName>
        <fullName evidence="4 5">AcidPPc domain-containing protein</fullName>
    </submittedName>
</protein>
<keyword evidence="3" id="KW-1185">Reference proteome</keyword>
<accession>A0A0K0ECX6</accession>
<dbReference type="WBParaSite" id="SSTP_0000734200.1">
    <property type="protein sequence ID" value="SSTP_0000734200.1"/>
    <property type="gene ID" value="SSTP_0000734200"/>
</dbReference>